<evidence type="ECO:0000259" key="13">
    <source>
        <dbReference type="Pfam" id="PF13632"/>
    </source>
</evidence>
<gene>
    <name evidence="14" type="ORF">DT594_15130</name>
</gene>
<dbReference type="SUPFAM" id="SSF53448">
    <property type="entry name" value="Nucleotide-diphospho-sugar transferases"/>
    <property type="match status" value="1"/>
</dbReference>
<dbReference type="NCBIfam" id="NF003962">
    <property type="entry name" value="PRK05454.2-5"/>
    <property type="match status" value="1"/>
</dbReference>
<evidence type="ECO:0000256" key="12">
    <source>
        <dbReference type="SAM" id="Phobius"/>
    </source>
</evidence>
<evidence type="ECO:0000256" key="8">
    <source>
        <dbReference type="ARBA" id="ARBA00022679"/>
    </source>
</evidence>
<keyword evidence="9 12" id="KW-0812">Transmembrane</keyword>
<evidence type="ECO:0000256" key="7">
    <source>
        <dbReference type="ARBA" id="ARBA00022676"/>
    </source>
</evidence>
<keyword evidence="11 12" id="KW-0472">Membrane</keyword>
<dbReference type="Pfam" id="PF13632">
    <property type="entry name" value="Glyco_trans_2_3"/>
    <property type="match status" value="1"/>
</dbReference>
<dbReference type="RefSeq" id="WP_149333480.1">
    <property type="nucleotide sequence ID" value="NZ_QOVF01000005.1"/>
</dbReference>
<comment type="similarity">
    <text evidence="3">Belongs to the glycosyltransferase 2 family. OpgH subfamily.</text>
</comment>
<evidence type="ECO:0000256" key="2">
    <source>
        <dbReference type="ARBA" id="ARBA00005001"/>
    </source>
</evidence>
<evidence type="ECO:0000256" key="4">
    <source>
        <dbReference type="ARBA" id="ARBA00020585"/>
    </source>
</evidence>
<evidence type="ECO:0000256" key="3">
    <source>
        <dbReference type="ARBA" id="ARBA00009337"/>
    </source>
</evidence>
<dbReference type="Gene3D" id="3.90.550.10">
    <property type="entry name" value="Spore Coat Polysaccharide Biosynthesis Protein SpsA, Chain A"/>
    <property type="match status" value="1"/>
</dbReference>
<organism evidence="14 15">
    <name type="scientific">Halopseudomonas laoshanensis</name>
    <dbReference type="NCBI Taxonomy" id="2268758"/>
    <lineage>
        <taxon>Bacteria</taxon>
        <taxon>Pseudomonadati</taxon>
        <taxon>Pseudomonadota</taxon>
        <taxon>Gammaproteobacteria</taxon>
        <taxon>Pseudomonadales</taxon>
        <taxon>Pseudomonadaceae</taxon>
        <taxon>Halopseudomonas</taxon>
    </lineage>
</organism>
<dbReference type="InterPro" id="IPR029044">
    <property type="entry name" value="Nucleotide-diphossugar_trans"/>
</dbReference>
<evidence type="ECO:0000313" key="15">
    <source>
        <dbReference type="Proteomes" id="UP000463138"/>
    </source>
</evidence>
<dbReference type="Proteomes" id="UP000463138">
    <property type="component" value="Unassembled WGS sequence"/>
</dbReference>
<feature type="transmembrane region" description="Helical" evidence="12">
    <location>
        <begin position="474"/>
        <end position="493"/>
    </location>
</feature>
<dbReference type="GO" id="GO:0005886">
    <property type="term" value="C:plasma membrane"/>
    <property type="evidence" value="ECO:0007669"/>
    <property type="project" value="UniProtKB-SubCell"/>
</dbReference>
<evidence type="ECO:0000256" key="10">
    <source>
        <dbReference type="ARBA" id="ARBA00022989"/>
    </source>
</evidence>
<dbReference type="InterPro" id="IPR001173">
    <property type="entry name" value="Glyco_trans_2-like"/>
</dbReference>
<dbReference type="PANTHER" id="PTHR43867:SF5">
    <property type="entry name" value="GLUCANS BIOSYNTHESIS GLUCOSYLTRANSFERASE H"/>
    <property type="match status" value="1"/>
</dbReference>
<feature type="transmembrane region" description="Helical" evidence="12">
    <location>
        <begin position="66"/>
        <end position="90"/>
    </location>
</feature>
<dbReference type="NCBIfam" id="NF003958">
    <property type="entry name" value="PRK05454.2-1"/>
    <property type="match status" value="1"/>
</dbReference>
<keyword evidence="8 14" id="KW-0808">Transferase</keyword>
<reference evidence="14 15" key="1">
    <citation type="submission" date="2018-07" db="EMBL/GenBank/DDBJ databases">
        <title>Pseudomonas laoshanensis sp. nov., isolated from soil.</title>
        <authorList>
            <person name="Sun J."/>
            <person name="Yu L."/>
            <person name="Wang M."/>
            <person name="Zhang C."/>
        </authorList>
    </citation>
    <scope>NUCLEOTIDE SEQUENCE [LARGE SCALE GENOMIC DNA]</scope>
    <source>
        <strain evidence="14 15">Y22</strain>
    </source>
</reference>
<evidence type="ECO:0000313" key="14">
    <source>
        <dbReference type="EMBL" id="KAA0693207.1"/>
    </source>
</evidence>
<keyword evidence="7" id="KW-0328">Glycosyltransferase</keyword>
<evidence type="ECO:0000256" key="5">
    <source>
        <dbReference type="ARBA" id="ARBA00022475"/>
    </source>
</evidence>
<dbReference type="GO" id="GO:0016758">
    <property type="term" value="F:hexosyltransferase activity"/>
    <property type="evidence" value="ECO:0007669"/>
    <property type="project" value="TreeGrafter"/>
</dbReference>
<dbReference type="PANTHER" id="PTHR43867">
    <property type="entry name" value="CELLULOSE SYNTHASE CATALYTIC SUBUNIT A [UDP-FORMING]"/>
    <property type="match status" value="1"/>
</dbReference>
<feature type="transmembrane region" description="Helical" evidence="12">
    <location>
        <begin position="529"/>
        <end position="550"/>
    </location>
</feature>
<dbReference type="InterPro" id="IPR050321">
    <property type="entry name" value="Glycosyltr_2/OpgH_subfam"/>
</dbReference>
<comment type="caution">
    <text evidence="14">The sequence shown here is derived from an EMBL/GenBank/DDBJ whole genome shotgun (WGS) entry which is preliminary data.</text>
</comment>
<evidence type="ECO:0000256" key="11">
    <source>
        <dbReference type="ARBA" id="ARBA00023136"/>
    </source>
</evidence>
<feature type="domain" description="Glycosyltransferase 2-like" evidence="13">
    <location>
        <begin position="216"/>
        <end position="420"/>
    </location>
</feature>
<comment type="pathway">
    <text evidence="2">Glycan metabolism; osmoregulated periplasmic glucan (OPG) biosynthesis.</text>
</comment>
<accession>A0A7V7KWK1</accession>
<keyword evidence="5" id="KW-1003">Cell membrane</keyword>
<protein>
    <recommendedName>
        <fullName evidence="4">Glucans biosynthesis glucosyltransferase H</fullName>
    </recommendedName>
</protein>
<dbReference type="OrthoDB" id="9775281at2"/>
<dbReference type="AlphaFoldDB" id="A0A7V7KWK1"/>
<name>A0A7V7KWK1_9GAMM</name>
<comment type="subcellular location">
    <subcellularLocation>
        <location evidence="1">Cell inner membrane</location>
        <topology evidence="1">Multi-pass membrane protein</topology>
    </subcellularLocation>
</comment>
<sequence>MATPAHRVQASVPPALADTGKIAWRRAAYARRALLLLAVLLQTATATYFMLSVLPYNGGNWIEVGMAALFAILFCWISVGFWIGVFGYLIRHTGGDPHSLMRQQDAATLAATPMARTAIIMPIYNEQIGECLGRLKAVYLSLQATGQLEHFDFYILSDTREADIWLDEQAAWAALARELGAEGRLYYRRRPLNQNYKSGNVGDFLRRWGKDYPYMVVLDADSLMSGTALVMMVQLMQRHPRVGILQSSPSLLNGQSVFARVQQFSNQLYGPLFTTGLAAFQLGEAAFWGHNAILRTQPFMRYCGLRKLPGWGLFRGPILSHDFVEAAYIGRAGHEVWLEPELPHSYEESPPTLVEELTRDKRWAKGNLQHLWLMLRSRRLRLAHRMAFLNGIMSYAASPLWLAFLILATIAAARMVIWPIDYFPNPYQLHPVWPEWEPLRALALILVTFSLLFIPKFLAVFDTISHNRSRSFGGLLRLPVSMLLEMLISALLAPIRMLSHSRFVLEALFNVQLKWAGQNRSGESGWLEAIINQAFGTLLALSWIAFAYWIDPMFFLWSLPVAIPLIFAAPVFVILSRIQAGQRLRRWGLLTIPEEVDGSQLLHDVNHNPIQHRPHDKLSAFETAIIDPRLNALHRAQARHLAGDLRRQRLQVLAEQCWAKGAQSLSVGERSLLAKDAPSLAWLHQQVWQASADSHWGRLLRRA</sequence>
<evidence type="ECO:0000256" key="6">
    <source>
        <dbReference type="ARBA" id="ARBA00022519"/>
    </source>
</evidence>
<feature type="transmembrane region" description="Helical" evidence="12">
    <location>
        <begin position="33"/>
        <end position="54"/>
    </location>
</feature>
<feature type="transmembrane region" description="Helical" evidence="12">
    <location>
        <begin position="556"/>
        <end position="576"/>
    </location>
</feature>
<keyword evidence="6" id="KW-0997">Cell inner membrane</keyword>
<feature type="transmembrane region" description="Helical" evidence="12">
    <location>
        <begin position="387"/>
        <end position="420"/>
    </location>
</feature>
<proteinExistence type="inferred from homology"/>
<keyword evidence="15" id="KW-1185">Reference proteome</keyword>
<evidence type="ECO:0000256" key="1">
    <source>
        <dbReference type="ARBA" id="ARBA00004429"/>
    </source>
</evidence>
<keyword evidence="10 12" id="KW-1133">Transmembrane helix</keyword>
<dbReference type="CDD" id="cd04191">
    <property type="entry name" value="Glucan_BSP_MdoH"/>
    <property type="match status" value="1"/>
</dbReference>
<evidence type="ECO:0000256" key="9">
    <source>
        <dbReference type="ARBA" id="ARBA00022692"/>
    </source>
</evidence>
<dbReference type="EMBL" id="QOVF01000005">
    <property type="protein sequence ID" value="KAA0693207.1"/>
    <property type="molecule type" value="Genomic_DNA"/>
</dbReference>
<feature type="transmembrane region" description="Helical" evidence="12">
    <location>
        <begin position="440"/>
        <end position="462"/>
    </location>
</feature>